<reference evidence="3" key="1">
    <citation type="submission" date="2016-12" db="EMBL/GenBank/DDBJ databases">
        <title>Comparative genomics of four Isosphaeraceae planctomycetes: a common pool of plasmids and glycoside hydrolase genes.</title>
        <authorList>
            <person name="Ivanova A."/>
        </authorList>
    </citation>
    <scope>NUCLEOTIDE SEQUENCE [LARGE SCALE GENOMIC DNA]</scope>
    <source>
        <strain evidence="3">PX4</strain>
    </source>
</reference>
<accession>A0A1U7CQC7</accession>
<dbReference type="STRING" id="1387353.BSF38_02654"/>
<feature type="transmembrane region" description="Helical" evidence="1">
    <location>
        <begin position="21"/>
        <end position="41"/>
    </location>
</feature>
<evidence type="ECO:0000256" key="1">
    <source>
        <dbReference type="SAM" id="Phobius"/>
    </source>
</evidence>
<protein>
    <submittedName>
        <fullName evidence="2">Uncharacterized protein</fullName>
    </submittedName>
</protein>
<organism evidence="2 3">
    <name type="scientific">Paludisphaera borealis</name>
    <dbReference type="NCBI Taxonomy" id="1387353"/>
    <lineage>
        <taxon>Bacteria</taxon>
        <taxon>Pseudomonadati</taxon>
        <taxon>Planctomycetota</taxon>
        <taxon>Planctomycetia</taxon>
        <taxon>Isosphaerales</taxon>
        <taxon>Isosphaeraceae</taxon>
        <taxon>Paludisphaera</taxon>
    </lineage>
</organism>
<feature type="transmembrane region" description="Helical" evidence="1">
    <location>
        <begin position="53"/>
        <end position="73"/>
    </location>
</feature>
<dbReference type="Proteomes" id="UP000186309">
    <property type="component" value="Chromosome"/>
</dbReference>
<feature type="transmembrane region" description="Helical" evidence="1">
    <location>
        <begin position="103"/>
        <end position="123"/>
    </location>
</feature>
<name>A0A1U7CQC7_9BACT</name>
<dbReference type="RefSeq" id="WP_145952112.1">
    <property type="nucleotide sequence ID" value="NZ_CP019082.1"/>
</dbReference>
<keyword evidence="3" id="KW-1185">Reference proteome</keyword>
<dbReference type="KEGG" id="pbor:BSF38_02654"/>
<evidence type="ECO:0000313" key="2">
    <source>
        <dbReference type="EMBL" id="APW61150.1"/>
    </source>
</evidence>
<evidence type="ECO:0000313" key="3">
    <source>
        <dbReference type="Proteomes" id="UP000186309"/>
    </source>
</evidence>
<gene>
    <name evidence="2" type="ORF">BSF38_02654</name>
</gene>
<keyword evidence="1" id="KW-0472">Membrane</keyword>
<dbReference type="EMBL" id="CP019082">
    <property type="protein sequence ID" value="APW61150.1"/>
    <property type="molecule type" value="Genomic_DNA"/>
</dbReference>
<dbReference type="AlphaFoldDB" id="A0A1U7CQC7"/>
<keyword evidence="1" id="KW-0812">Transmembrane</keyword>
<keyword evidence="1" id="KW-1133">Transmembrane helix</keyword>
<sequence>MSGSASTLKPNDPPKPPMTEARIWLAACGAVAVGIAIAALFDLREGVDLASIASTKTGAALGLMLAWGTFHLASRRPNDGFAIVGVAGTLFASSGRHGTFTKAFVITLVASAGGLAFFWLVGFRVPRGSMKTSTPQSGHLLYDADVDGAT</sequence>
<proteinExistence type="predicted"/>